<dbReference type="AlphaFoldDB" id="A0A8S9L628"/>
<proteinExistence type="predicted"/>
<name>A0A8S9L628_BRACR</name>
<protein>
    <submittedName>
        <fullName evidence="1">Uncharacterized protein</fullName>
    </submittedName>
</protein>
<gene>
    <name evidence="1" type="ORF">F2Q70_00025964</name>
</gene>
<evidence type="ECO:0000313" key="1">
    <source>
        <dbReference type="EMBL" id="KAF2602794.1"/>
    </source>
</evidence>
<sequence length="104" mass="12214">MPVLLKCGQSATREEAVEEIKECRSMKQHWRGSTVMPEYELSIYFDRLKPRSNHKLPEYPWTTRNHIYVIYKPLLTATLNKLSIILILGYEREEELLQSPPGIP</sequence>
<dbReference type="EMBL" id="QGKY02000094">
    <property type="protein sequence ID" value="KAF2602794.1"/>
    <property type="molecule type" value="Genomic_DNA"/>
</dbReference>
<accession>A0A8S9L628</accession>
<comment type="caution">
    <text evidence="1">The sequence shown here is derived from an EMBL/GenBank/DDBJ whole genome shotgun (WGS) entry which is preliminary data.</text>
</comment>
<reference evidence="1" key="1">
    <citation type="submission" date="2019-12" db="EMBL/GenBank/DDBJ databases">
        <title>Genome sequencing and annotation of Brassica cretica.</title>
        <authorList>
            <person name="Studholme D.J."/>
            <person name="Sarris P.F."/>
        </authorList>
    </citation>
    <scope>NUCLEOTIDE SEQUENCE</scope>
    <source>
        <strain evidence="1">PFS-102/07</strain>
        <tissue evidence="1">Leaf</tissue>
    </source>
</reference>
<organism evidence="1">
    <name type="scientific">Brassica cretica</name>
    <name type="common">Mustard</name>
    <dbReference type="NCBI Taxonomy" id="69181"/>
    <lineage>
        <taxon>Eukaryota</taxon>
        <taxon>Viridiplantae</taxon>
        <taxon>Streptophyta</taxon>
        <taxon>Embryophyta</taxon>
        <taxon>Tracheophyta</taxon>
        <taxon>Spermatophyta</taxon>
        <taxon>Magnoliopsida</taxon>
        <taxon>eudicotyledons</taxon>
        <taxon>Gunneridae</taxon>
        <taxon>Pentapetalae</taxon>
        <taxon>rosids</taxon>
        <taxon>malvids</taxon>
        <taxon>Brassicales</taxon>
        <taxon>Brassicaceae</taxon>
        <taxon>Brassiceae</taxon>
        <taxon>Brassica</taxon>
    </lineage>
</organism>